<proteinExistence type="predicted"/>
<gene>
    <name evidence="1" type="ORF">LCL61_18655</name>
</gene>
<protein>
    <submittedName>
        <fullName evidence="1">Uncharacterized protein</fullName>
    </submittedName>
</protein>
<evidence type="ECO:0000313" key="2">
    <source>
        <dbReference type="Proteomes" id="UP001456344"/>
    </source>
</evidence>
<accession>A0ACD5BE80</accession>
<dbReference type="EMBL" id="CP150484">
    <property type="protein sequence ID" value="WYW17573.1"/>
    <property type="molecule type" value="Genomic_DNA"/>
</dbReference>
<dbReference type="Proteomes" id="UP001456344">
    <property type="component" value="Chromosome"/>
</dbReference>
<keyword evidence="2" id="KW-1185">Reference proteome</keyword>
<name>A0ACD5BE80_9PSEU</name>
<evidence type="ECO:0000313" key="1">
    <source>
        <dbReference type="EMBL" id="WYW17573.1"/>
    </source>
</evidence>
<sequence length="250" mass="25961">MGSGKYLLRAMATGVSITIFATAGCGGNEDVPGGGPTIDPTSYTTPSPEPTDQTPGGSTGEPGGNGILNIGGPNAENRNPSTPWPSIPVGTPAKTDRYGCTERHNTAADVPITITRVQIIDRAPSPIRLVDAWDMCTTMGYTLPADRGCQGRTLQPAPRFTGRGCLLALHAGKFTGDEHRAVLRLTFQATCRSPQERPCGRVPAAKLPATVRWTADETVTARVEGGAGVTTTTPPTTTEATPTTTATSTS</sequence>
<reference evidence="1" key="1">
    <citation type="submission" date="2023-10" db="EMBL/GenBank/DDBJ databases">
        <title>Whole genome sequencing of actinobacterial strain Amycolatopsis sp. (BCA-696) identifies the underlying plant growth-promoting genes.</title>
        <authorList>
            <person name="Gandham P."/>
            <person name="Vadla N."/>
            <person name="Saji A."/>
            <person name="Srinivas V."/>
            <person name="Ruperao P."/>
            <person name="Selvanayagam S."/>
            <person name="Saxena R.K."/>
            <person name="Rathore A."/>
            <person name="Gopalakrishnan S."/>
            <person name="Thakur V."/>
        </authorList>
    </citation>
    <scope>NUCLEOTIDE SEQUENCE</scope>
    <source>
        <strain evidence="1">BCA-696</strain>
    </source>
</reference>
<organism evidence="1 2">
    <name type="scientific">Amycolatopsis coloradensis</name>
    <dbReference type="NCBI Taxonomy" id="76021"/>
    <lineage>
        <taxon>Bacteria</taxon>
        <taxon>Bacillati</taxon>
        <taxon>Actinomycetota</taxon>
        <taxon>Actinomycetes</taxon>
        <taxon>Pseudonocardiales</taxon>
        <taxon>Pseudonocardiaceae</taxon>
        <taxon>Amycolatopsis</taxon>
    </lineage>
</organism>